<keyword evidence="1" id="KW-0732">Signal</keyword>
<proteinExistence type="predicted"/>
<feature type="chain" id="PRO_5017323384" evidence="1">
    <location>
        <begin position="24"/>
        <end position="32"/>
    </location>
</feature>
<name>A0A392PUL7_9FABA</name>
<feature type="signal peptide" evidence="1">
    <location>
        <begin position="1"/>
        <end position="23"/>
    </location>
</feature>
<evidence type="ECO:0000313" key="3">
    <source>
        <dbReference type="Proteomes" id="UP000265520"/>
    </source>
</evidence>
<reference evidence="2 3" key="1">
    <citation type="journal article" date="2018" name="Front. Plant Sci.">
        <title>Red Clover (Trifolium pratense) and Zigzag Clover (T. medium) - A Picture of Genomic Similarities and Differences.</title>
        <authorList>
            <person name="Dluhosova J."/>
            <person name="Istvanek J."/>
            <person name="Nedelnik J."/>
            <person name="Repkova J."/>
        </authorList>
    </citation>
    <scope>NUCLEOTIDE SEQUENCE [LARGE SCALE GENOMIC DNA]</scope>
    <source>
        <strain evidence="3">cv. 10/8</strain>
        <tissue evidence="2">Leaf</tissue>
    </source>
</reference>
<keyword evidence="3" id="KW-1185">Reference proteome</keyword>
<dbReference type="AlphaFoldDB" id="A0A392PUL7"/>
<protein>
    <submittedName>
        <fullName evidence="2">Uncharacterized protein</fullName>
    </submittedName>
</protein>
<dbReference type="EMBL" id="LXQA010095413">
    <property type="protein sequence ID" value="MCI15199.1"/>
    <property type="molecule type" value="Genomic_DNA"/>
</dbReference>
<dbReference type="Proteomes" id="UP000265520">
    <property type="component" value="Unassembled WGS sequence"/>
</dbReference>
<accession>A0A392PUL7</accession>
<sequence length="32" mass="3591">IPRLRILLLRISSLLVVLRLAKGEESSYATPL</sequence>
<organism evidence="2 3">
    <name type="scientific">Trifolium medium</name>
    <dbReference type="NCBI Taxonomy" id="97028"/>
    <lineage>
        <taxon>Eukaryota</taxon>
        <taxon>Viridiplantae</taxon>
        <taxon>Streptophyta</taxon>
        <taxon>Embryophyta</taxon>
        <taxon>Tracheophyta</taxon>
        <taxon>Spermatophyta</taxon>
        <taxon>Magnoliopsida</taxon>
        <taxon>eudicotyledons</taxon>
        <taxon>Gunneridae</taxon>
        <taxon>Pentapetalae</taxon>
        <taxon>rosids</taxon>
        <taxon>fabids</taxon>
        <taxon>Fabales</taxon>
        <taxon>Fabaceae</taxon>
        <taxon>Papilionoideae</taxon>
        <taxon>50 kb inversion clade</taxon>
        <taxon>NPAAA clade</taxon>
        <taxon>Hologalegina</taxon>
        <taxon>IRL clade</taxon>
        <taxon>Trifolieae</taxon>
        <taxon>Trifolium</taxon>
    </lineage>
</organism>
<comment type="caution">
    <text evidence="2">The sequence shown here is derived from an EMBL/GenBank/DDBJ whole genome shotgun (WGS) entry which is preliminary data.</text>
</comment>
<evidence type="ECO:0000313" key="2">
    <source>
        <dbReference type="EMBL" id="MCI15199.1"/>
    </source>
</evidence>
<feature type="non-terminal residue" evidence="2">
    <location>
        <position position="1"/>
    </location>
</feature>
<evidence type="ECO:0000256" key="1">
    <source>
        <dbReference type="SAM" id="SignalP"/>
    </source>
</evidence>